<organism evidence="7 8">
    <name type="scientific">Advenella mimigardefordensis (strain DSM 17166 / LMG 22922 / DPN7)</name>
    <dbReference type="NCBI Taxonomy" id="1247726"/>
    <lineage>
        <taxon>Bacteria</taxon>
        <taxon>Pseudomonadati</taxon>
        <taxon>Pseudomonadota</taxon>
        <taxon>Betaproteobacteria</taxon>
        <taxon>Burkholderiales</taxon>
        <taxon>Alcaligenaceae</taxon>
    </lineage>
</organism>
<evidence type="ECO:0000256" key="4">
    <source>
        <dbReference type="PROSITE-ProRule" id="PRU00433"/>
    </source>
</evidence>
<dbReference type="GO" id="GO:0046872">
    <property type="term" value="F:metal ion binding"/>
    <property type="evidence" value="ECO:0007669"/>
    <property type="project" value="UniProtKB-KW"/>
</dbReference>
<keyword evidence="8" id="KW-1185">Reference proteome</keyword>
<keyword evidence="1 4" id="KW-0349">Heme</keyword>
<dbReference type="Pfam" id="PF13442">
    <property type="entry name" value="Cytochrome_CBB3"/>
    <property type="match status" value="1"/>
</dbReference>
<accession>W0PCM5</accession>
<dbReference type="KEGG" id="amim:MIM_c11100"/>
<protein>
    <submittedName>
        <fullName evidence="7">Putative cytochrome c, class 1</fullName>
    </submittedName>
</protein>
<dbReference type="SMART" id="SM00062">
    <property type="entry name" value="PBPb"/>
    <property type="match status" value="1"/>
</dbReference>
<dbReference type="GO" id="GO:0009055">
    <property type="term" value="F:electron transfer activity"/>
    <property type="evidence" value="ECO:0007669"/>
    <property type="project" value="InterPro"/>
</dbReference>
<evidence type="ECO:0000256" key="3">
    <source>
        <dbReference type="ARBA" id="ARBA00023004"/>
    </source>
</evidence>
<dbReference type="OrthoDB" id="9779283at2"/>
<keyword evidence="2 4" id="KW-0479">Metal-binding</keyword>
<dbReference type="eggNOG" id="COG3258">
    <property type="taxonomic scope" value="Bacteria"/>
</dbReference>
<proteinExistence type="predicted"/>
<reference evidence="7 8" key="1">
    <citation type="journal article" date="2014" name="Microbiology">
        <title>Unravelling the complete genome sequence of Advenella mimigardefordensis strain DPN7T and novel insights in the catabolism of the xenobiotic polythioester precursor 3,3'-dithiodipropionate.</title>
        <authorList>
            <person name="Wubbeler J.H."/>
            <person name="Hiessl S."/>
            <person name="Schuldes J."/>
            <person name="Thurmer A."/>
            <person name="Daniel R."/>
            <person name="Steinbuchel A."/>
        </authorList>
    </citation>
    <scope>NUCLEOTIDE SEQUENCE [LARGE SCALE GENOMIC DNA]</scope>
    <source>
        <strain evidence="8">DSM 17166 / LMG 22922 / DPN7</strain>
    </source>
</reference>
<feature type="chain" id="PRO_5004793913" evidence="5">
    <location>
        <begin position="29"/>
        <end position="409"/>
    </location>
</feature>
<dbReference type="AlphaFoldDB" id="W0PCM5"/>
<keyword evidence="3 4" id="KW-0408">Iron</keyword>
<dbReference type="PATRIC" id="fig|1247726.3.peg.1217"/>
<dbReference type="SUPFAM" id="SSF53850">
    <property type="entry name" value="Periplasmic binding protein-like II"/>
    <property type="match status" value="1"/>
</dbReference>
<dbReference type="eggNOG" id="COG0834">
    <property type="taxonomic scope" value="Bacteria"/>
</dbReference>
<evidence type="ECO:0000256" key="1">
    <source>
        <dbReference type="ARBA" id="ARBA00022617"/>
    </source>
</evidence>
<name>W0PCM5_ADVMD</name>
<dbReference type="Gene3D" id="3.40.190.10">
    <property type="entry name" value="Periplasmic binding protein-like II"/>
    <property type="match status" value="2"/>
</dbReference>
<evidence type="ECO:0000256" key="2">
    <source>
        <dbReference type="ARBA" id="ARBA00022723"/>
    </source>
</evidence>
<dbReference type="PROSITE" id="PS51007">
    <property type="entry name" value="CYTC"/>
    <property type="match status" value="1"/>
</dbReference>
<dbReference type="SUPFAM" id="SSF46626">
    <property type="entry name" value="Cytochrome c"/>
    <property type="match status" value="1"/>
</dbReference>
<dbReference type="Proteomes" id="UP000019095">
    <property type="component" value="Chromosome"/>
</dbReference>
<dbReference type="InterPro" id="IPR009056">
    <property type="entry name" value="Cyt_c-like_dom"/>
</dbReference>
<keyword evidence="5" id="KW-0732">Signal</keyword>
<evidence type="ECO:0000256" key="5">
    <source>
        <dbReference type="SAM" id="SignalP"/>
    </source>
</evidence>
<dbReference type="InterPro" id="IPR036909">
    <property type="entry name" value="Cyt_c-like_dom_sf"/>
</dbReference>
<dbReference type="Gene3D" id="1.10.760.10">
    <property type="entry name" value="Cytochrome c-like domain"/>
    <property type="match status" value="1"/>
</dbReference>
<evidence type="ECO:0000259" key="6">
    <source>
        <dbReference type="PROSITE" id="PS51007"/>
    </source>
</evidence>
<feature type="signal peptide" evidence="5">
    <location>
        <begin position="1"/>
        <end position="28"/>
    </location>
</feature>
<dbReference type="STRING" id="1247726.MIM_c11100"/>
<evidence type="ECO:0000313" key="7">
    <source>
        <dbReference type="EMBL" id="AHG63207.1"/>
    </source>
</evidence>
<dbReference type="GO" id="GO:0020037">
    <property type="term" value="F:heme binding"/>
    <property type="evidence" value="ECO:0007669"/>
    <property type="project" value="InterPro"/>
</dbReference>
<evidence type="ECO:0000313" key="8">
    <source>
        <dbReference type="Proteomes" id="UP000019095"/>
    </source>
</evidence>
<dbReference type="InterPro" id="IPR001638">
    <property type="entry name" value="Solute-binding_3/MltF_N"/>
</dbReference>
<dbReference type="HOGENOM" id="CLU_660002_0_0_4"/>
<dbReference type="EMBL" id="CP003915">
    <property type="protein sequence ID" value="AHG63207.1"/>
    <property type="molecule type" value="Genomic_DNA"/>
</dbReference>
<dbReference type="RefSeq" id="WP_025371836.1">
    <property type="nucleotide sequence ID" value="NZ_CP003915.1"/>
</dbReference>
<sequence>MNHSSLSTFLRPVLSLALVASGIGTAQAAVSVCVDTSSPTVEMDKAIAAAVAKQQNTTLTVHDFDGTGDDEEGFDLKEFNAMAAKDCQLVMGFPVDASSSGLPEGMKATSAYGRTGFVLVTPVAAAAHSLSTLPEGSEVAVAYQTTPNLYFADHPKLQASVHPTNDAAISALEQKKVGAAMLWRPSVVGYLAKHKEAKQFDYAELNEPHARWNLVALYDPANAAAAQAFETSIKALQANGTLGKLLDPYAVAVDDQAKSVAAAPKAAATGADNKAAGGNGEAAGGAKKVVTGSGEAAKLYTSAQAERGKADYAENCALCHGDTLSGRSGPALKGKHFANPAANFHVGDIFTIVSQNMPATQPASLEPKVYADIMAFLLQENGYPAGDKELTFDDAKASKEPLIYHGASK</sequence>
<feature type="domain" description="Cytochrome c" evidence="6">
    <location>
        <begin position="303"/>
        <end position="381"/>
    </location>
</feature>
<gene>
    <name evidence="7" type="ORF">MIM_c11100</name>
</gene>